<dbReference type="AlphaFoldDB" id="A0A146KK63"/>
<feature type="non-terminal residue" evidence="1">
    <location>
        <position position="1"/>
    </location>
</feature>
<name>A0A146KK63_9EUKA</name>
<organism evidence="1">
    <name type="scientific">Trepomonas sp. PC1</name>
    <dbReference type="NCBI Taxonomy" id="1076344"/>
    <lineage>
        <taxon>Eukaryota</taxon>
        <taxon>Metamonada</taxon>
        <taxon>Diplomonadida</taxon>
        <taxon>Hexamitidae</taxon>
        <taxon>Hexamitinae</taxon>
        <taxon>Trepomonas</taxon>
    </lineage>
</organism>
<dbReference type="Gene3D" id="3.80.10.10">
    <property type="entry name" value="Ribonuclease Inhibitor"/>
    <property type="match status" value="1"/>
</dbReference>
<feature type="non-terminal residue" evidence="1">
    <location>
        <position position="427"/>
    </location>
</feature>
<dbReference type="InterPro" id="IPR026906">
    <property type="entry name" value="LRR_5"/>
</dbReference>
<dbReference type="Pfam" id="PF13306">
    <property type="entry name" value="LRR_5"/>
    <property type="match status" value="2"/>
</dbReference>
<dbReference type="EMBL" id="GDID01000611">
    <property type="protein sequence ID" value="JAP95995.1"/>
    <property type="molecule type" value="Transcribed_RNA"/>
</dbReference>
<reference evidence="1" key="1">
    <citation type="submission" date="2015-07" db="EMBL/GenBank/DDBJ databases">
        <title>Adaptation to a free-living lifestyle via gene acquisitions in the diplomonad Trepomonas sp. PC1.</title>
        <authorList>
            <person name="Xu F."/>
            <person name="Jerlstrom-Hultqvist J."/>
            <person name="Kolisko M."/>
            <person name="Simpson A.G.B."/>
            <person name="Roger A.J."/>
            <person name="Svard S.G."/>
            <person name="Andersson J.O."/>
        </authorList>
    </citation>
    <scope>NUCLEOTIDE SEQUENCE</scope>
    <source>
        <strain evidence="1">PC1</strain>
    </source>
</reference>
<sequence length="427" mass="49359">FIYDKFCVMQHFSEIQMVFQHVEIKILVLNNITYIPRSSFRNNTNLSAVIAKKRINIGENAFTNSSIFKFVGDIDIVEKQAFSECGNLQHIDFSQISRIEEQSFANCFRLQQIISKKLKSVPKNAFTNCNSLIYIVLAEVTTLSENSLQISSQFYLDCPKLAIAKNAFSSKKNQQINFYISERTPILVLQGQNKVKVLKLIISQKNQISLSKETYKIQTVSSENQVHFCFQQNALVRSQSQIKEYSFNNLQIISFYSLKVQNLKNCLNGCRFLVKCEFSELVSAQNCFNQCPRLSEWKCLMIMQLIDNCFNQCVQYSSVDVIVLRNSFQNVHTRKIIVKNITSKVENCFNNLFVQQIFCQKAKLLTVSALSKNKVETDCSGRLGPWLKKVIMVDKGQMRKMSRKTMVLEKMVKRLMKSVKDLKDERL</sequence>
<dbReference type="InterPro" id="IPR032675">
    <property type="entry name" value="LRR_dom_sf"/>
</dbReference>
<proteinExistence type="predicted"/>
<accession>A0A146KK63</accession>
<evidence type="ECO:0000313" key="1">
    <source>
        <dbReference type="EMBL" id="JAP95995.1"/>
    </source>
</evidence>
<gene>
    <name evidence="1" type="ORF">TPC1_10819</name>
</gene>
<dbReference type="SUPFAM" id="SSF52058">
    <property type="entry name" value="L domain-like"/>
    <property type="match status" value="1"/>
</dbReference>
<protein>
    <submittedName>
        <fullName evidence="1">Leucine rich repeats-containing protein</fullName>
    </submittedName>
</protein>